<keyword evidence="3" id="KW-1185">Reference proteome</keyword>
<dbReference type="EMBL" id="JAAKFY010000013">
    <property type="protein sequence ID" value="KAF3848263.1"/>
    <property type="molecule type" value="Genomic_DNA"/>
</dbReference>
<dbReference type="AlphaFoldDB" id="A0A7J5YGJ6"/>
<reference evidence="2 3" key="1">
    <citation type="submission" date="2020-03" db="EMBL/GenBank/DDBJ databases">
        <title>Dissostichus mawsoni Genome sequencing and assembly.</title>
        <authorList>
            <person name="Park H."/>
        </authorList>
    </citation>
    <scope>NUCLEOTIDE SEQUENCE [LARGE SCALE GENOMIC DNA]</scope>
    <source>
        <strain evidence="2">DM0001</strain>
        <tissue evidence="2">Muscle</tissue>
    </source>
</reference>
<name>A0A7J5YGJ6_DISMA</name>
<protein>
    <submittedName>
        <fullName evidence="2">Uncharacterized protein</fullName>
    </submittedName>
</protein>
<proteinExistence type="predicted"/>
<comment type="caution">
    <text evidence="2">The sequence shown here is derived from an EMBL/GenBank/DDBJ whole genome shotgun (WGS) entry which is preliminary data.</text>
</comment>
<keyword evidence="1" id="KW-0472">Membrane</keyword>
<sequence length="75" mass="8783">MCSVINCWPVAEKDEHLYPCWEFEVLVLYDNYIVYIVIVVANTSLIVVIWFRSSLTFTLFLLRSASCRFSACLHM</sequence>
<feature type="transmembrane region" description="Helical" evidence="1">
    <location>
        <begin position="32"/>
        <end position="51"/>
    </location>
</feature>
<keyword evidence="1" id="KW-1133">Transmembrane helix</keyword>
<organism evidence="2 3">
    <name type="scientific">Dissostichus mawsoni</name>
    <name type="common">Antarctic cod</name>
    <dbReference type="NCBI Taxonomy" id="36200"/>
    <lineage>
        <taxon>Eukaryota</taxon>
        <taxon>Metazoa</taxon>
        <taxon>Chordata</taxon>
        <taxon>Craniata</taxon>
        <taxon>Vertebrata</taxon>
        <taxon>Euteleostomi</taxon>
        <taxon>Actinopterygii</taxon>
        <taxon>Neopterygii</taxon>
        <taxon>Teleostei</taxon>
        <taxon>Neoteleostei</taxon>
        <taxon>Acanthomorphata</taxon>
        <taxon>Eupercaria</taxon>
        <taxon>Perciformes</taxon>
        <taxon>Notothenioidei</taxon>
        <taxon>Nototheniidae</taxon>
        <taxon>Dissostichus</taxon>
    </lineage>
</organism>
<keyword evidence="1" id="KW-0812">Transmembrane</keyword>
<evidence type="ECO:0000256" key="1">
    <source>
        <dbReference type="SAM" id="Phobius"/>
    </source>
</evidence>
<gene>
    <name evidence="2" type="ORF">F7725_021291</name>
</gene>
<accession>A0A7J5YGJ6</accession>
<evidence type="ECO:0000313" key="3">
    <source>
        <dbReference type="Proteomes" id="UP000518266"/>
    </source>
</evidence>
<evidence type="ECO:0000313" key="2">
    <source>
        <dbReference type="EMBL" id="KAF3848263.1"/>
    </source>
</evidence>
<dbReference type="Proteomes" id="UP000518266">
    <property type="component" value="Unassembled WGS sequence"/>
</dbReference>